<dbReference type="Pfam" id="PF14907">
    <property type="entry name" value="NTP_transf_5"/>
    <property type="match status" value="1"/>
</dbReference>
<dbReference type="RefSeq" id="WP_191804265.1">
    <property type="nucleotide sequence ID" value="NZ_JACSQL010000016.1"/>
</dbReference>
<reference evidence="1 2" key="1">
    <citation type="submission" date="2020-08" db="EMBL/GenBank/DDBJ databases">
        <title>A Genomic Blueprint of the Chicken Gut Microbiome.</title>
        <authorList>
            <person name="Gilroy R."/>
            <person name="Ravi A."/>
            <person name="Getino M."/>
            <person name="Pursley I."/>
            <person name="Horton D.L."/>
            <person name="Alikhan N.-F."/>
            <person name="Baker D."/>
            <person name="Gharbi K."/>
            <person name="Hall N."/>
            <person name="Watson M."/>
            <person name="Adriaenssens E.M."/>
            <person name="Foster-Nyarko E."/>
            <person name="Jarju S."/>
            <person name="Secka A."/>
            <person name="Antonio M."/>
            <person name="Oren A."/>
            <person name="Chaudhuri R."/>
            <person name="La Ragione R.M."/>
            <person name="Hildebrand F."/>
            <person name="Pallen M.J."/>
        </authorList>
    </citation>
    <scope>NUCLEOTIDE SEQUENCE [LARGE SCALE GENOMIC DNA]</scope>
    <source>
        <strain evidence="1 2">Sa2BVA9</strain>
    </source>
</reference>
<keyword evidence="2" id="KW-1185">Reference proteome</keyword>
<gene>
    <name evidence="1" type="ORF">H9647_22370</name>
</gene>
<protein>
    <submittedName>
        <fullName evidence="1">Nucleotidyltransferase family protein</fullName>
    </submittedName>
</protein>
<dbReference type="InterPro" id="IPR039498">
    <property type="entry name" value="NTP_transf_5"/>
</dbReference>
<evidence type="ECO:0000313" key="2">
    <source>
        <dbReference type="Proteomes" id="UP000608071"/>
    </source>
</evidence>
<sequence>MKNKIDLSEFSNELLFILKIINGNLIKEESIKLICSRIDWDKFLEIIDFHRIYPVMYMELSKLDLDLIPPFVMGKLKTKYRNNVMKMLQLCSEMEKVNKEFTDRGIRSIHLKGPVLAKKLYGDISLRTSKDLDILVQLEDVRKAEETLISLGYVTDERLLNVWKWKSHHISYYHPLNRTEIELHWRINPESSSASFNEVWERRSEIVFSSNPLYLLGNEDLLVYLVTHGARHGWMRLRWLIDIDRMIQREWLDLNVLIKKFQNDGIDHLGGQAIILVSQLLSTPIPEELKVTLYSNRSIQLAQKSLYILNNTFEISPNGDILESKEFKRYIFSLLTTKQKIQYFINRLYPSTHDASLLPLPRSLHFLYFPLRPFLWVWRQMKRQYF</sequence>
<dbReference type="Proteomes" id="UP000608071">
    <property type="component" value="Unassembled WGS sequence"/>
</dbReference>
<proteinExistence type="predicted"/>
<name>A0ABR8T5J2_9BACL</name>
<accession>A0ABR8T5J2</accession>
<comment type="caution">
    <text evidence="1">The sequence shown here is derived from an EMBL/GenBank/DDBJ whole genome shotgun (WGS) entry which is preliminary data.</text>
</comment>
<organism evidence="1 2">
    <name type="scientific">Paenibacillus gallinarum</name>
    <dbReference type="NCBI Taxonomy" id="2762232"/>
    <lineage>
        <taxon>Bacteria</taxon>
        <taxon>Bacillati</taxon>
        <taxon>Bacillota</taxon>
        <taxon>Bacilli</taxon>
        <taxon>Bacillales</taxon>
        <taxon>Paenibacillaceae</taxon>
        <taxon>Paenibacillus</taxon>
    </lineage>
</organism>
<evidence type="ECO:0000313" key="1">
    <source>
        <dbReference type="EMBL" id="MBD7970813.1"/>
    </source>
</evidence>
<dbReference type="EMBL" id="JACSQL010000016">
    <property type="protein sequence ID" value="MBD7970813.1"/>
    <property type="molecule type" value="Genomic_DNA"/>
</dbReference>